<feature type="domain" description="Sensor protein KdpD transmembrane" evidence="12">
    <location>
        <begin position="32"/>
        <end position="130"/>
    </location>
</feature>
<dbReference type="InterPro" id="IPR038318">
    <property type="entry name" value="KdpD_sf"/>
</dbReference>
<protein>
    <submittedName>
        <fullName evidence="13">DUF4118 domain-containing protein</fullName>
    </submittedName>
</protein>
<accession>A0A5N8X1P5</accession>
<evidence type="ECO:0000256" key="10">
    <source>
        <dbReference type="ARBA" id="ARBA00023136"/>
    </source>
</evidence>
<evidence type="ECO:0000256" key="4">
    <source>
        <dbReference type="ARBA" id="ARBA00022692"/>
    </source>
</evidence>
<keyword evidence="8 11" id="KW-1133">Transmembrane helix</keyword>
<keyword evidence="7" id="KW-0067">ATP-binding</keyword>
<keyword evidence="14" id="KW-1185">Reference proteome</keyword>
<evidence type="ECO:0000256" key="6">
    <source>
        <dbReference type="ARBA" id="ARBA00022777"/>
    </source>
</evidence>
<keyword evidence="2" id="KW-0597">Phosphoprotein</keyword>
<dbReference type="GO" id="GO:0000160">
    <property type="term" value="P:phosphorelay signal transduction system"/>
    <property type="evidence" value="ECO:0007669"/>
    <property type="project" value="UniProtKB-KW"/>
</dbReference>
<gene>
    <name evidence="13" type="ORF">FPZ41_31040</name>
</gene>
<evidence type="ECO:0000256" key="11">
    <source>
        <dbReference type="SAM" id="Phobius"/>
    </source>
</evidence>
<keyword evidence="10 11" id="KW-0472">Membrane</keyword>
<name>A0A5N8X1P5_9ACTN</name>
<dbReference type="GO" id="GO:0016301">
    <property type="term" value="F:kinase activity"/>
    <property type="evidence" value="ECO:0007669"/>
    <property type="project" value="UniProtKB-KW"/>
</dbReference>
<evidence type="ECO:0000256" key="3">
    <source>
        <dbReference type="ARBA" id="ARBA00022679"/>
    </source>
</evidence>
<dbReference type="Gene3D" id="1.20.120.620">
    <property type="entry name" value="Backbone structure of the membrane domain of e. Coli histidine kinase receptor kdpd"/>
    <property type="match status" value="1"/>
</dbReference>
<evidence type="ECO:0000313" key="14">
    <source>
        <dbReference type="Proteomes" id="UP000373149"/>
    </source>
</evidence>
<dbReference type="EMBL" id="VMNX01000153">
    <property type="protein sequence ID" value="MPY52758.1"/>
    <property type="molecule type" value="Genomic_DNA"/>
</dbReference>
<evidence type="ECO:0000256" key="2">
    <source>
        <dbReference type="ARBA" id="ARBA00022553"/>
    </source>
</evidence>
<reference evidence="13 14" key="1">
    <citation type="submission" date="2019-09" db="EMBL/GenBank/DDBJ databases">
        <authorList>
            <person name="Duangmal K."/>
            <person name="Teo W.F.A."/>
            <person name="Lipun K."/>
        </authorList>
    </citation>
    <scope>NUCLEOTIDE SEQUENCE [LARGE SCALE GENOMIC DNA]</scope>
    <source>
        <strain evidence="13 14">K1PN6</strain>
    </source>
</reference>
<proteinExistence type="predicted"/>
<evidence type="ECO:0000256" key="5">
    <source>
        <dbReference type="ARBA" id="ARBA00022741"/>
    </source>
</evidence>
<dbReference type="Proteomes" id="UP000373149">
    <property type="component" value="Unassembled WGS sequence"/>
</dbReference>
<comment type="caution">
    <text evidence="13">The sequence shown here is derived from an EMBL/GenBank/DDBJ whole genome shotgun (WGS) entry which is preliminary data.</text>
</comment>
<organism evidence="13 14">
    <name type="scientific">Streptomyces acidicola</name>
    <dbReference type="NCBI Taxonomy" id="2596892"/>
    <lineage>
        <taxon>Bacteria</taxon>
        <taxon>Bacillati</taxon>
        <taxon>Actinomycetota</taxon>
        <taxon>Actinomycetes</taxon>
        <taxon>Kitasatosporales</taxon>
        <taxon>Streptomycetaceae</taxon>
        <taxon>Streptomyces</taxon>
    </lineage>
</organism>
<keyword evidence="3" id="KW-0808">Transferase</keyword>
<evidence type="ECO:0000256" key="8">
    <source>
        <dbReference type="ARBA" id="ARBA00022989"/>
    </source>
</evidence>
<dbReference type="GO" id="GO:0016020">
    <property type="term" value="C:membrane"/>
    <property type="evidence" value="ECO:0007669"/>
    <property type="project" value="UniProtKB-SubCell"/>
</dbReference>
<feature type="transmembrane region" description="Helical" evidence="11">
    <location>
        <begin position="107"/>
        <end position="125"/>
    </location>
</feature>
<dbReference type="Pfam" id="PF13493">
    <property type="entry name" value="DUF4118"/>
    <property type="match status" value="1"/>
</dbReference>
<keyword evidence="6" id="KW-0418">Kinase</keyword>
<dbReference type="RefSeq" id="WP_152866955.1">
    <property type="nucleotide sequence ID" value="NZ_VMNX01000153.1"/>
</dbReference>
<feature type="transmembrane region" description="Helical" evidence="11">
    <location>
        <begin position="58"/>
        <end position="87"/>
    </location>
</feature>
<keyword evidence="4 11" id="KW-0812">Transmembrane</keyword>
<evidence type="ECO:0000313" key="13">
    <source>
        <dbReference type="EMBL" id="MPY52758.1"/>
    </source>
</evidence>
<feature type="transmembrane region" description="Helical" evidence="11">
    <location>
        <begin position="29"/>
        <end position="46"/>
    </location>
</feature>
<evidence type="ECO:0000256" key="7">
    <source>
        <dbReference type="ARBA" id="ARBA00022840"/>
    </source>
</evidence>
<dbReference type="InterPro" id="IPR025201">
    <property type="entry name" value="KdpD_TM"/>
</dbReference>
<evidence type="ECO:0000256" key="9">
    <source>
        <dbReference type="ARBA" id="ARBA00023012"/>
    </source>
</evidence>
<evidence type="ECO:0000256" key="1">
    <source>
        <dbReference type="ARBA" id="ARBA00004141"/>
    </source>
</evidence>
<dbReference type="GO" id="GO:0005524">
    <property type="term" value="F:ATP binding"/>
    <property type="evidence" value="ECO:0007669"/>
    <property type="project" value="UniProtKB-KW"/>
</dbReference>
<evidence type="ECO:0000259" key="12">
    <source>
        <dbReference type="Pfam" id="PF13493"/>
    </source>
</evidence>
<sequence length="268" mass="28363">MSTVTGTWKLHRRGGTRATPRSWPLRDRLALAAGVAAPFLVALALVPFRTSLSLTNAALILVVVVVAVAALGSRTAGVVAALSAAAWFDFFLTRPYQTFDITASADIETAVLLLVVGVIVSQLGAHARRLEVITVTDADHLSRVHRIADLAQSAGSADTVVDEVRQELTDLLGLRACRFEYGTLLGRPPRLRNDGSVTVGRRSWDVNAVGWPAGEIELRTYGNGRYLGRFMLTPGPGPVPPLQARLVAVTLADQTGSALGTAGPVPKG</sequence>
<keyword evidence="9" id="KW-0902">Two-component regulatory system</keyword>
<dbReference type="AlphaFoldDB" id="A0A5N8X1P5"/>
<comment type="subcellular location">
    <subcellularLocation>
        <location evidence="1">Membrane</location>
        <topology evidence="1">Multi-pass membrane protein</topology>
    </subcellularLocation>
</comment>
<keyword evidence="5" id="KW-0547">Nucleotide-binding</keyword>